<evidence type="ECO:0000259" key="1">
    <source>
        <dbReference type="Pfam" id="PF11716"/>
    </source>
</evidence>
<accession>A0A9W6REW9</accession>
<proteinExistence type="predicted"/>
<evidence type="ECO:0000313" key="3">
    <source>
        <dbReference type="Proteomes" id="UP001165135"/>
    </source>
</evidence>
<evidence type="ECO:0000313" key="2">
    <source>
        <dbReference type="EMBL" id="GLY72812.1"/>
    </source>
</evidence>
<organism evidence="2 3">
    <name type="scientific">Actinoallomurus iriomotensis</name>
    <dbReference type="NCBI Taxonomy" id="478107"/>
    <lineage>
        <taxon>Bacteria</taxon>
        <taxon>Bacillati</taxon>
        <taxon>Actinomycetota</taxon>
        <taxon>Actinomycetes</taxon>
        <taxon>Streptosporangiales</taxon>
        <taxon>Thermomonosporaceae</taxon>
        <taxon>Actinoallomurus</taxon>
    </lineage>
</organism>
<dbReference type="SUPFAM" id="SSF109854">
    <property type="entry name" value="DinB/YfiT-like putative metalloenzymes"/>
    <property type="match status" value="1"/>
</dbReference>
<dbReference type="InterPro" id="IPR034660">
    <property type="entry name" value="DinB/YfiT-like"/>
</dbReference>
<protein>
    <recommendedName>
        <fullName evidence="1">Mycothiol-dependent maleylpyruvate isomerase metal-binding domain-containing protein</fullName>
    </recommendedName>
</protein>
<reference evidence="2" key="1">
    <citation type="submission" date="2023-03" db="EMBL/GenBank/DDBJ databases">
        <title>Actinoallomurus iriomotensis NBRC 103681.</title>
        <authorList>
            <person name="Ichikawa N."/>
            <person name="Sato H."/>
            <person name="Tonouchi N."/>
        </authorList>
    </citation>
    <scope>NUCLEOTIDE SEQUENCE</scope>
    <source>
        <strain evidence="2">NBRC 103681</strain>
    </source>
</reference>
<dbReference type="GO" id="GO:0046872">
    <property type="term" value="F:metal ion binding"/>
    <property type="evidence" value="ECO:0007669"/>
    <property type="project" value="InterPro"/>
</dbReference>
<dbReference type="RefSeq" id="WP_285617964.1">
    <property type="nucleotide sequence ID" value="NZ_BSTJ01000001.1"/>
</dbReference>
<dbReference type="InterPro" id="IPR024344">
    <property type="entry name" value="MDMPI_metal-binding"/>
</dbReference>
<dbReference type="Proteomes" id="UP001165135">
    <property type="component" value="Unassembled WGS sequence"/>
</dbReference>
<dbReference type="AlphaFoldDB" id="A0A9W6REW9"/>
<dbReference type="Gene3D" id="1.20.120.450">
    <property type="entry name" value="dinb family like domain"/>
    <property type="match status" value="1"/>
</dbReference>
<gene>
    <name evidence="2" type="ORF">Airi01_010790</name>
</gene>
<sequence length="211" mass="22280">MTDIRDLFLTAADGAAGLLAAPEVADAWDEPSALDRLSVRGLAGHLAGQILFVSQALDGPEAAEETIGIHAYYARAAWIGSDLDDEFNQGIRAKGEKDAADGPRALAERAATAVAALRVALPDAPSRRVRRAGWPFSLTLDDFVTSRLLEITVHSDDLACSVGVPTPELPAEAVETVVDLLSRIAIRRHGAVEVLRGLSRAERAPASISAL</sequence>
<comment type="caution">
    <text evidence="2">The sequence shown here is derived from an EMBL/GenBank/DDBJ whole genome shotgun (WGS) entry which is preliminary data.</text>
</comment>
<feature type="domain" description="Mycothiol-dependent maleylpyruvate isomerase metal-binding" evidence="1">
    <location>
        <begin position="11"/>
        <end position="159"/>
    </location>
</feature>
<dbReference type="EMBL" id="BSTJ01000001">
    <property type="protein sequence ID" value="GLY72812.1"/>
    <property type="molecule type" value="Genomic_DNA"/>
</dbReference>
<name>A0A9W6REW9_9ACTN</name>
<dbReference type="Pfam" id="PF11716">
    <property type="entry name" value="MDMPI_N"/>
    <property type="match status" value="1"/>
</dbReference>